<dbReference type="RefSeq" id="WP_253897305.1">
    <property type="nucleotide sequence ID" value="NZ_CALSBS010000003.1"/>
</dbReference>
<feature type="transmembrane region" description="Helical" evidence="2">
    <location>
        <begin position="337"/>
        <end position="356"/>
    </location>
</feature>
<name>A0ABM9F6M7_9ENTR</name>
<comment type="caution">
    <text evidence="4">The sequence shown here is derived from an EMBL/GenBank/DDBJ whole genome shotgun (WGS) entry which is preliminary data.</text>
</comment>
<feature type="region of interest" description="Disordered" evidence="1">
    <location>
        <begin position="362"/>
        <end position="383"/>
    </location>
</feature>
<keyword evidence="2" id="KW-1133">Transmembrane helix</keyword>
<keyword evidence="5" id="KW-1185">Reference proteome</keyword>
<accession>A0ABM9F6M7</accession>
<feature type="compositionally biased region" description="Low complexity" evidence="1">
    <location>
        <begin position="362"/>
        <end position="373"/>
    </location>
</feature>
<dbReference type="Proteomes" id="UP001152651">
    <property type="component" value="Unassembled WGS sequence"/>
</dbReference>
<evidence type="ECO:0000256" key="1">
    <source>
        <dbReference type="SAM" id="MobiDB-lite"/>
    </source>
</evidence>
<protein>
    <submittedName>
        <fullName evidence="4">HEPN-STY4199 domain-containing protein</fullName>
    </submittedName>
</protein>
<dbReference type="EMBL" id="CALSBS010000003">
    <property type="protein sequence ID" value="CAH6636426.1"/>
    <property type="molecule type" value="Genomic_DNA"/>
</dbReference>
<proteinExistence type="predicted"/>
<keyword evidence="2" id="KW-0472">Membrane</keyword>
<evidence type="ECO:0000313" key="5">
    <source>
        <dbReference type="Proteomes" id="UP001152651"/>
    </source>
</evidence>
<evidence type="ECO:0000313" key="4">
    <source>
        <dbReference type="EMBL" id="CAH6636426.1"/>
    </source>
</evidence>
<reference evidence="4" key="1">
    <citation type="submission" date="2022-05" db="EMBL/GenBank/DDBJ databases">
        <authorList>
            <person name="Blom J."/>
        </authorList>
    </citation>
    <scope>NUCLEOTIDE SEQUENCE</scope>
    <source>
        <strain evidence="4">Type strain: CPO20170097</strain>
    </source>
</reference>
<gene>
    <name evidence="4" type="ORF">FBBNIHIM_06300</name>
</gene>
<sequence length="526" mass="59658">MMPTPSHQLFEHCLGVIRQASVEILNLLEMRVGEGKEPRWFLEQLDQARLNLGGWASVAKKLNLNDAELSEFTLQLRHLQKLVPNYERGQSITEDQLIAAARMVAALELMRRRQPLLVFESDSDADAEQLEALALRQLRMIQLMLAALIRQAWPDTTRLHNHLKLQFGADCVRRWLSRSKEGDILSGMQFSELALLVVDKKAFSRHYASLFHSATLLTFHADPRLTLHAFLDDIRQMRRAVVSQRTVSSTAFLLLDIYTRQIATPIQHAFEQGRTLVNPASLLATDGNVVQHFWDEQREFARLNGADDQPVHESIERTRKKSARTVEARDKLISSGLWAAVGLMILAMIVGGFWMLNASPAAPTASASTTPAPGIEAPSRESPREQLANRGINWDINGLRSAIDRNDAGVVQLFMRGGMDWQLAWTEQALSAQHDEVIALLLRYRLQMDEPKPCRRFITTLSHALADGEALTSSRRDLLQAFCTRPAVVERQRREVDNARQRVKAEPTTHNKRWLDVQREIYAVIK</sequence>
<evidence type="ECO:0000256" key="2">
    <source>
        <dbReference type="SAM" id="Phobius"/>
    </source>
</evidence>
<dbReference type="InterPro" id="IPR040816">
    <property type="entry name" value="STY4199_HEPN_dom"/>
</dbReference>
<keyword evidence="2" id="KW-0812">Transmembrane</keyword>
<evidence type="ECO:0000259" key="3">
    <source>
        <dbReference type="Pfam" id="PF18729"/>
    </source>
</evidence>
<organism evidence="4 5">
    <name type="scientific">Pseudocitrobacter vendiensis</name>
    <dbReference type="NCBI Taxonomy" id="2488306"/>
    <lineage>
        <taxon>Bacteria</taxon>
        <taxon>Pseudomonadati</taxon>
        <taxon>Pseudomonadota</taxon>
        <taxon>Gammaproteobacteria</taxon>
        <taxon>Enterobacterales</taxon>
        <taxon>Enterobacteriaceae</taxon>
        <taxon>Pseudocitrobacter</taxon>
    </lineage>
</organism>
<feature type="domain" description="STY4199-like HEPN" evidence="3">
    <location>
        <begin position="7"/>
        <end position="279"/>
    </location>
</feature>
<dbReference type="Pfam" id="PF18729">
    <property type="entry name" value="HEPN_STY4199"/>
    <property type="match status" value="1"/>
</dbReference>